<gene>
    <name evidence="1" type="ORF">A3770_05p37350</name>
</gene>
<organism evidence="1 2">
    <name type="scientific">Chloropicon primus</name>
    <dbReference type="NCBI Taxonomy" id="1764295"/>
    <lineage>
        <taxon>Eukaryota</taxon>
        <taxon>Viridiplantae</taxon>
        <taxon>Chlorophyta</taxon>
        <taxon>Chloropicophyceae</taxon>
        <taxon>Chloropicales</taxon>
        <taxon>Chloropicaceae</taxon>
        <taxon>Chloropicon</taxon>
    </lineage>
</organism>
<dbReference type="Proteomes" id="UP000316726">
    <property type="component" value="Chromosome 5"/>
</dbReference>
<sequence>MSWGASTVGLVTQMIDCQSKTLGSTFDTILFRLTVIPIVGWFKLLPTFGGRVASYSLEAEMEEEEGRVKMTFELQETEVATKARDDEG</sequence>
<accession>A0A5B8ML65</accession>
<proteinExistence type="predicted"/>
<reference evidence="1 2" key="1">
    <citation type="submission" date="2018-07" db="EMBL/GenBank/DDBJ databases">
        <title>The complete nuclear genome of the prasinophyte Chloropicon primus (CCMP1205).</title>
        <authorList>
            <person name="Pombert J.-F."/>
            <person name="Otis C."/>
            <person name="Turmel M."/>
            <person name="Lemieux C."/>
        </authorList>
    </citation>
    <scope>NUCLEOTIDE SEQUENCE [LARGE SCALE GENOMIC DNA]</scope>
    <source>
        <strain evidence="1 2">CCMP1205</strain>
    </source>
</reference>
<dbReference type="AlphaFoldDB" id="A0A5B8ML65"/>
<keyword evidence="2" id="KW-1185">Reference proteome</keyword>
<protein>
    <submittedName>
        <fullName evidence="1">Uncharacterized protein</fullName>
    </submittedName>
</protein>
<dbReference type="EMBL" id="CP031038">
    <property type="protein sequence ID" value="QDZ21217.1"/>
    <property type="molecule type" value="Genomic_DNA"/>
</dbReference>
<name>A0A5B8ML65_9CHLO</name>
<dbReference type="OrthoDB" id="203682at2759"/>
<evidence type="ECO:0000313" key="2">
    <source>
        <dbReference type="Proteomes" id="UP000316726"/>
    </source>
</evidence>
<evidence type="ECO:0000313" key="1">
    <source>
        <dbReference type="EMBL" id="QDZ21217.1"/>
    </source>
</evidence>